<sequence length="123" mass="14133">MKKFVLITCSVLFVLCTTHNAMANKETIMKSMHNEQTNPMMSDYMAAMDKMHKPMMDGIKNHNPDIAFIKGMIPHHQGAIDMAKIELKYGKDPKTKALAEEIIKSQEKEIALMKQWLETHKDK</sequence>
<evidence type="ECO:0000313" key="4">
    <source>
        <dbReference type="Proteomes" id="UP000651208"/>
    </source>
</evidence>
<dbReference type="EMBL" id="JABURY010000006">
    <property type="protein sequence ID" value="MBC9130056.1"/>
    <property type="molecule type" value="Genomic_DNA"/>
</dbReference>
<evidence type="ECO:0000313" key="3">
    <source>
        <dbReference type="EMBL" id="MBC9130056.1"/>
    </source>
</evidence>
<dbReference type="InterPro" id="IPR012347">
    <property type="entry name" value="Ferritin-like"/>
</dbReference>
<evidence type="ECO:0000259" key="2">
    <source>
        <dbReference type="Pfam" id="PF03713"/>
    </source>
</evidence>
<proteinExistence type="predicted"/>
<keyword evidence="1" id="KW-0732">Signal</keyword>
<dbReference type="InterPro" id="IPR005183">
    <property type="entry name" value="DUF305_CopM-like"/>
</dbReference>
<comment type="caution">
    <text evidence="3">The sequence shown here is derived from an EMBL/GenBank/DDBJ whole genome shotgun (WGS) entry which is preliminary data.</text>
</comment>
<dbReference type="Gene3D" id="1.20.1260.10">
    <property type="match status" value="1"/>
</dbReference>
<dbReference type="Proteomes" id="UP000651208">
    <property type="component" value="Unassembled WGS sequence"/>
</dbReference>
<feature type="domain" description="DUF305" evidence="2">
    <location>
        <begin position="30"/>
        <end position="117"/>
    </location>
</feature>
<protein>
    <submittedName>
        <fullName evidence="3">DUF305 domain-containing protein</fullName>
    </submittedName>
</protein>
<reference evidence="3 4" key="1">
    <citation type="submission" date="2020-06" db="EMBL/GenBank/DDBJ databases">
        <title>Frischella cerana isolated from Apis cerana gut homogenate.</title>
        <authorList>
            <person name="Wolter L.A."/>
            <person name="Suenami S."/>
            <person name="Miyazaki R."/>
        </authorList>
    </citation>
    <scope>NUCLEOTIDE SEQUENCE [LARGE SCALE GENOMIC DNA]</scope>
    <source>
        <strain evidence="3 4">Ac13</strain>
    </source>
</reference>
<keyword evidence="4" id="KW-1185">Reference proteome</keyword>
<evidence type="ECO:0000256" key="1">
    <source>
        <dbReference type="SAM" id="SignalP"/>
    </source>
</evidence>
<dbReference type="Pfam" id="PF03713">
    <property type="entry name" value="DUF305"/>
    <property type="match status" value="1"/>
</dbReference>
<organism evidence="3 4">
    <name type="scientific">Frischella japonica</name>
    <dbReference type="NCBI Taxonomy" id="2741544"/>
    <lineage>
        <taxon>Bacteria</taxon>
        <taxon>Pseudomonadati</taxon>
        <taxon>Pseudomonadota</taxon>
        <taxon>Gammaproteobacteria</taxon>
        <taxon>Orbales</taxon>
        <taxon>Orbaceae</taxon>
        <taxon>Frischella</taxon>
    </lineage>
</organism>
<feature type="signal peptide" evidence="1">
    <location>
        <begin position="1"/>
        <end position="23"/>
    </location>
</feature>
<gene>
    <name evidence="3" type="ORF">FcAc13_01905</name>
</gene>
<dbReference type="PANTHER" id="PTHR36933">
    <property type="entry name" value="SLL0788 PROTEIN"/>
    <property type="match status" value="1"/>
</dbReference>
<accession>A0ABR7QV10</accession>
<feature type="chain" id="PRO_5045126956" evidence="1">
    <location>
        <begin position="24"/>
        <end position="123"/>
    </location>
</feature>
<name>A0ABR7QV10_9GAMM</name>
<dbReference type="PANTHER" id="PTHR36933:SF1">
    <property type="entry name" value="SLL0788 PROTEIN"/>
    <property type="match status" value="1"/>
</dbReference>